<organism evidence="15 16">
    <name type="scientific">Faecalispora sporosphaeroides</name>
    <dbReference type="NCBI Taxonomy" id="1549"/>
    <lineage>
        <taxon>Bacteria</taxon>
        <taxon>Bacillati</taxon>
        <taxon>Bacillota</taxon>
        <taxon>Clostridia</taxon>
        <taxon>Eubacteriales</taxon>
        <taxon>Oscillospiraceae</taxon>
        <taxon>Faecalispora</taxon>
    </lineage>
</organism>
<dbReference type="GO" id="GO:0009055">
    <property type="term" value="F:electron transfer activity"/>
    <property type="evidence" value="ECO:0007669"/>
    <property type="project" value="UniProtKB-UniRule"/>
</dbReference>
<keyword evidence="2 11" id="KW-0813">Transport</keyword>
<evidence type="ECO:0000256" key="11">
    <source>
        <dbReference type="HAMAP-Rule" id="MF_01211"/>
    </source>
</evidence>
<dbReference type="PIRSF" id="PIRSF006816">
    <property type="entry name" value="Cyc3_hyd_g"/>
    <property type="match status" value="1"/>
</dbReference>
<comment type="cofactor">
    <cofactor evidence="11 12">
        <name>FAD</name>
        <dbReference type="ChEBI" id="CHEBI:57692"/>
    </cofactor>
    <text evidence="11 12">Binds 1 FAD per subunit.</text>
</comment>
<dbReference type="Gene3D" id="3.40.50.80">
    <property type="entry name" value="Nucleotide-binding domain of ferredoxin-NADP reductase (FNR) module"/>
    <property type="match status" value="1"/>
</dbReference>
<dbReference type="GO" id="GO:0050660">
    <property type="term" value="F:flavin adenine dinucleotide binding"/>
    <property type="evidence" value="ECO:0007669"/>
    <property type="project" value="InterPro"/>
</dbReference>
<evidence type="ECO:0000256" key="13">
    <source>
        <dbReference type="PIRSR" id="PIRSR006816-2"/>
    </source>
</evidence>
<dbReference type="PANTHER" id="PTHR43513">
    <property type="entry name" value="DIHYDROOROTATE DEHYDROGENASE B (NAD(+)), ELECTRON TRANSFER SUBUNIT"/>
    <property type="match status" value="1"/>
</dbReference>
<evidence type="ECO:0000256" key="4">
    <source>
        <dbReference type="ARBA" id="ARBA00022714"/>
    </source>
</evidence>
<evidence type="ECO:0000256" key="3">
    <source>
        <dbReference type="ARBA" id="ARBA00022630"/>
    </source>
</evidence>
<comment type="cofactor">
    <cofactor evidence="13">
        <name>[2Fe-2S] cluster</name>
        <dbReference type="ChEBI" id="CHEBI:190135"/>
    </cofactor>
    <text evidence="13">Binds 1 [2Fe-2S] cluster per subunit.</text>
</comment>
<dbReference type="Gene3D" id="2.40.30.10">
    <property type="entry name" value="Translation factors"/>
    <property type="match status" value="1"/>
</dbReference>
<keyword evidence="3 11" id="KW-0285">Flavoprotein</keyword>
<feature type="binding site" evidence="11 12">
    <location>
        <begin position="51"/>
        <end position="54"/>
    </location>
    <ligand>
        <name>FAD</name>
        <dbReference type="ChEBI" id="CHEBI:57692"/>
    </ligand>
</feature>
<evidence type="ECO:0000256" key="10">
    <source>
        <dbReference type="ARBA" id="ARBA00023014"/>
    </source>
</evidence>
<keyword evidence="6 11" id="KW-0274">FAD</keyword>
<keyword evidence="10 11" id="KW-0411">Iron-sulfur</keyword>
<feature type="binding site" evidence="11 13">
    <location>
        <position position="241"/>
    </location>
    <ligand>
        <name>[2Fe-2S] cluster</name>
        <dbReference type="ChEBI" id="CHEBI:190135"/>
    </ligand>
</feature>
<protein>
    <recommendedName>
        <fullName evidence="11">Dihydroorotate dehydrogenase B (NAD(+)), electron transfer subunit</fullName>
    </recommendedName>
    <alternativeName>
        <fullName evidence="11">Dihydroorotate oxidase B, electron transfer subunit</fullName>
    </alternativeName>
</protein>
<feature type="binding site" evidence="12">
    <location>
        <begin position="68"/>
        <end position="70"/>
    </location>
    <ligand>
        <name>FAD</name>
        <dbReference type="ChEBI" id="CHEBI:57692"/>
    </ligand>
</feature>
<proteinExistence type="inferred from homology"/>
<keyword evidence="8 11" id="KW-0249">Electron transport</keyword>
<dbReference type="Gene3D" id="2.10.240.10">
    <property type="entry name" value="Dihydroorotate dehydrogenase, electron transfer subunit"/>
    <property type="match status" value="1"/>
</dbReference>
<dbReference type="RefSeq" id="WP_326840361.1">
    <property type="nucleotide sequence ID" value="NZ_SVNY01000003.1"/>
</dbReference>
<accession>A0A928Q3Z5</accession>
<dbReference type="EMBL" id="SVNY01000003">
    <property type="protein sequence ID" value="MBE6833446.1"/>
    <property type="molecule type" value="Genomic_DNA"/>
</dbReference>
<evidence type="ECO:0000256" key="7">
    <source>
        <dbReference type="ARBA" id="ARBA00022975"/>
    </source>
</evidence>
<dbReference type="GO" id="GO:0016491">
    <property type="term" value="F:oxidoreductase activity"/>
    <property type="evidence" value="ECO:0007669"/>
    <property type="project" value="InterPro"/>
</dbReference>
<keyword evidence="4 11" id="KW-0001">2Fe-2S</keyword>
<dbReference type="InterPro" id="IPR039261">
    <property type="entry name" value="FNR_nucleotide-bd"/>
</dbReference>
<evidence type="ECO:0000313" key="15">
    <source>
        <dbReference type="EMBL" id="MBE6833446.1"/>
    </source>
</evidence>
<keyword evidence="5 11" id="KW-0479">Metal-binding</keyword>
<dbReference type="GO" id="GO:0044205">
    <property type="term" value="P:'de novo' UMP biosynthetic process"/>
    <property type="evidence" value="ECO:0007669"/>
    <property type="project" value="UniProtKB-UniRule"/>
</dbReference>
<evidence type="ECO:0000256" key="9">
    <source>
        <dbReference type="ARBA" id="ARBA00023004"/>
    </source>
</evidence>
<dbReference type="HAMAP" id="MF_01211">
    <property type="entry name" value="DHODB_Fe_S_bind"/>
    <property type="match status" value="1"/>
</dbReference>
<reference evidence="15" key="1">
    <citation type="submission" date="2019-04" db="EMBL/GenBank/DDBJ databases">
        <title>Evolution of Biomass-Degrading Anaerobic Consortia Revealed by Metagenomics.</title>
        <authorList>
            <person name="Peng X."/>
        </authorList>
    </citation>
    <scope>NUCLEOTIDE SEQUENCE</scope>
    <source>
        <strain evidence="15">SIG551</strain>
    </source>
</reference>
<dbReference type="CDD" id="cd06218">
    <property type="entry name" value="DHOD_e_trans"/>
    <property type="match status" value="1"/>
</dbReference>
<dbReference type="PANTHER" id="PTHR43513:SF3">
    <property type="entry name" value="DIHYDROOROTATE DEHYDROGENASE B (NAD(+)), ELECTRON TRANSFER SUBUNIT-RELATED"/>
    <property type="match status" value="1"/>
</dbReference>
<evidence type="ECO:0000256" key="1">
    <source>
        <dbReference type="ARBA" id="ARBA00006422"/>
    </source>
</evidence>
<dbReference type="Pfam" id="PF10418">
    <property type="entry name" value="DHODB_Fe-S_bind"/>
    <property type="match status" value="1"/>
</dbReference>
<feature type="binding site" evidence="11 13">
    <location>
        <position position="217"/>
    </location>
    <ligand>
        <name>[2Fe-2S] cluster</name>
        <dbReference type="ChEBI" id="CHEBI:190135"/>
    </ligand>
</feature>
<evidence type="ECO:0000256" key="8">
    <source>
        <dbReference type="ARBA" id="ARBA00022982"/>
    </source>
</evidence>
<comment type="similarity">
    <text evidence="1 11">Belongs to the PyrK family.</text>
</comment>
<dbReference type="SUPFAM" id="SSF63380">
    <property type="entry name" value="Riboflavin synthase domain-like"/>
    <property type="match status" value="1"/>
</dbReference>
<dbReference type="InterPro" id="IPR019480">
    <property type="entry name" value="Dihydroorotate_DH_Fe-S-bd"/>
</dbReference>
<keyword evidence="9 11" id="KW-0408">Iron</keyword>
<comment type="function">
    <text evidence="11">Responsible for channeling the electrons from the oxidation of dihydroorotate from the FMN redox center in the PyrD type B subunit to the ultimate electron acceptor NAD(+).</text>
</comment>
<sequence>MKYDTMQCEIIYLKQPAPGIHDWIVDAEDFARAAKPGQFVHVLVPGKTLRRPISICDIDAENGTLRLVFQERGEGTALLGQKRLGDFIDLLAPLGNGFDLGDTDRRALFVGGGIGVPPLLAAARPFGQNATVILGFRNRESVILARDFALAGCRVFIATDDGSMGFHGTVADCARQYAAETDVLFACGPKPMLKALGALAQEQKIPAQFSLEERMACGVGACLGCACKILRGGKEIYAHVCKDGPVFDSRSIVWEE</sequence>
<evidence type="ECO:0000256" key="6">
    <source>
        <dbReference type="ARBA" id="ARBA00022827"/>
    </source>
</evidence>
<dbReference type="InterPro" id="IPR050353">
    <property type="entry name" value="PyrK_electron_transfer"/>
</dbReference>
<dbReference type="Proteomes" id="UP000754750">
    <property type="component" value="Unassembled WGS sequence"/>
</dbReference>
<dbReference type="AlphaFoldDB" id="A0A928Q3Z5"/>
<feature type="binding site" evidence="11 12">
    <location>
        <begin position="75"/>
        <end position="76"/>
    </location>
    <ligand>
        <name>FAD</name>
        <dbReference type="ChEBI" id="CHEBI:57692"/>
    </ligand>
</feature>
<comment type="caution">
    <text evidence="15">The sequence shown here is derived from an EMBL/GenBank/DDBJ whole genome shotgun (WGS) entry which is preliminary data.</text>
</comment>
<comment type="caution">
    <text evidence="11">Lacks conserved residue(s) required for the propagation of feature annotation.</text>
</comment>
<dbReference type="PROSITE" id="PS51384">
    <property type="entry name" value="FAD_FR"/>
    <property type="match status" value="1"/>
</dbReference>
<evidence type="ECO:0000313" key="16">
    <source>
        <dbReference type="Proteomes" id="UP000754750"/>
    </source>
</evidence>
<dbReference type="InterPro" id="IPR017938">
    <property type="entry name" value="Riboflavin_synthase-like_b-brl"/>
</dbReference>
<dbReference type="InterPro" id="IPR012165">
    <property type="entry name" value="Cyt_c3_hydrogenase_gsu"/>
</dbReference>
<evidence type="ECO:0000256" key="2">
    <source>
        <dbReference type="ARBA" id="ARBA00022448"/>
    </source>
</evidence>
<dbReference type="InterPro" id="IPR023455">
    <property type="entry name" value="Dihydroorotate_DHASE_ETsu"/>
</dbReference>
<gene>
    <name evidence="11" type="primary">pyrK</name>
    <name evidence="15" type="ORF">E7512_07690</name>
</gene>
<name>A0A928Q3Z5_9FIRM</name>
<keyword evidence="7 11" id="KW-0665">Pyrimidine biosynthesis</keyword>
<evidence type="ECO:0000259" key="14">
    <source>
        <dbReference type="PROSITE" id="PS51384"/>
    </source>
</evidence>
<comment type="pathway">
    <text evidence="11">Pyrimidine metabolism; UMP biosynthesis via de novo pathway; orotate from (S)-dihydroorotate (NAD(+) route): step 1/1.</text>
</comment>
<dbReference type="GO" id="GO:0046872">
    <property type="term" value="F:metal ion binding"/>
    <property type="evidence" value="ECO:0007669"/>
    <property type="project" value="UniProtKB-KW"/>
</dbReference>
<comment type="subunit">
    <text evidence="11">Heterotetramer of 2 PyrK and 2 PyrD type B subunits.</text>
</comment>
<feature type="domain" description="FAD-binding FR-type" evidence="14">
    <location>
        <begin position="3"/>
        <end position="100"/>
    </location>
</feature>
<comment type="cofactor">
    <cofactor evidence="11">
        <name>[2Fe-2S] cluster</name>
        <dbReference type="ChEBI" id="CHEBI:190135"/>
    </cofactor>
    <text evidence="11">Binds 1 [2Fe-2S] cluster per subunit.</text>
</comment>
<dbReference type="InterPro" id="IPR017927">
    <property type="entry name" value="FAD-bd_FR_type"/>
</dbReference>
<dbReference type="InterPro" id="IPR037117">
    <property type="entry name" value="Dihydroorotate_DH_ele_sf"/>
</dbReference>
<dbReference type="SUPFAM" id="SSF52343">
    <property type="entry name" value="Ferredoxin reductase-like, C-terminal NADP-linked domain"/>
    <property type="match status" value="1"/>
</dbReference>
<feature type="binding site" evidence="11 13">
    <location>
        <position position="225"/>
    </location>
    <ligand>
        <name>[2Fe-2S] cluster</name>
        <dbReference type="ChEBI" id="CHEBI:190135"/>
    </ligand>
</feature>
<evidence type="ECO:0000256" key="12">
    <source>
        <dbReference type="PIRSR" id="PIRSR006816-1"/>
    </source>
</evidence>
<feature type="binding site" evidence="11 13">
    <location>
        <position position="222"/>
    </location>
    <ligand>
        <name>[2Fe-2S] cluster</name>
        <dbReference type="ChEBI" id="CHEBI:190135"/>
    </ligand>
</feature>
<evidence type="ECO:0000256" key="5">
    <source>
        <dbReference type="ARBA" id="ARBA00022723"/>
    </source>
</evidence>
<dbReference type="GO" id="GO:0051537">
    <property type="term" value="F:2 iron, 2 sulfur cluster binding"/>
    <property type="evidence" value="ECO:0007669"/>
    <property type="project" value="UniProtKB-KW"/>
</dbReference>